<proteinExistence type="predicted"/>
<dbReference type="EMBL" id="AZMM01009100">
    <property type="protein sequence ID" value="ETJ36643.1"/>
    <property type="molecule type" value="Genomic_DNA"/>
</dbReference>
<dbReference type="AlphaFoldDB" id="W1Y276"/>
<accession>W1Y276</accession>
<protein>
    <submittedName>
        <fullName evidence="1">Bacterial extracellular solute-binding protein, family 5</fullName>
    </submittedName>
</protein>
<organism evidence="1">
    <name type="scientific">human gut metagenome</name>
    <dbReference type="NCBI Taxonomy" id="408170"/>
    <lineage>
        <taxon>unclassified sequences</taxon>
        <taxon>metagenomes</taxon>
        <taxon>organismal metagenomes</taxon>
    </lineage>
</organism>
<sequence length="34" mass="3711">LYNGGWSGDYQDPSTYLDTLNIKNGGSLQFCLAV</sequence>
<name>W1Y276_9ZZZZ</name>
<gene>
    <name evidence="1" type="ORF">Q604_UNBC09100G0001</name>
</gene>
<evidence type="ECO:0000313" key="1">
    <source>
        <dbReference type="EMBL" id="ETJ36643.1"/>
    </source>
</evidence>
<reference evidence="1" key="1">
    <citation type="submission" date="2013-12" db="EMBL/GenBank/DDBJ databases">
        <title>A Varibaculum cambriense genome reconstructed from a premature infant gut community with otherwise low bacterial novelty that shifts toward anaerobic metabolism during the third week of life.</title>
        <authorList>
            <person name="Brown C.T."/>
            <person name="Sharon I."/>
            <person name="Thomas B.C."/>
            <person name="Castelle C.J."/>
            <person name="Morowitz M.J."/>
            <person name="Banfield J.F."/>
        </authorList>
    </citation>
    <scope>NUCLEOTIDE SEQUENCE</scope>
</reference>
<comment type="caution">
    <text evidence="1">The sequence shown here is derived from an EMBL/GenBank/DDBJ whole genome shotgun (WGS) entry which is preliminary data.</text>
</comment>
<feature type="non-terminal residue" evidence="1">
    <location>
        <position position="1"/>
    </location>
</feature>